<feature type="domain" description="BPL/LPL catalytic" evidence="7">
    <location>
        <begin position="46"/>
        <end position="234"/>
    </location>
</feature>
<feature type="region of interest" description="Disordered" evidence="6">
    <location>
        <begin position="257"/>
        <end position="281"/>
    </location>
</feature>
<feature type="binding site" evidence="5">
    <location>
        <begin position="91"/>
        <end position="98"/>
    </location>
    <ligand>
        <name>substrate</name>
    </ligand>
</feature>
<dbReference type="RefSeq" id="WP_007574455.1">
    <property type="nucleotide sequence ID" value="NZ_AGUD01000175.1"/>
</dbReference>
<comment type="pathway">
    <text evidence="1 5">Protein modification; protein lipoylation via endogenous pathway; protein N(6)-(lipoyl)lysine from octanoyl-[acyl-carrier-protein]: step 1/2.</text>
</comment>
<reference evidence="8 9" key="1">
    <citation type="journal article" date="2013" name="Biodegradation">
        <title>Quantitative proteomic analysis of ibuprofen-degrading Patulibacter sp. strain I11.</title>
        <authorList>
            <person name="Almeida B."/>
            <person name="Kjeldal H."/>
            <person name="Lolas I."/>
            <person name="Knudsen A.D."/>
            <person name="Carvalho G."/>
            <person name="Nielsen K.L."/>
            <person name="Barreto Crespo M.T."/>
            <person name="Stensballe A."/>
            <person name="Nielsen J.L."/>
        </authorList>
    </citation>
    <scope>NUCLEOTIDE SEQUENCE [LARGE SCALE GENOMIC DNA]</scope>
    <source>
        <strain evidence="8 9">I11</strain>
    </source>
</reference>
<keyword evidence="2 5" id="KW-0808">Transferase</keyword>
<dbReference type="Proteomes" id="UP000005143">
    <property type="component" value="Unassembled WGS sequence"/>
</dbReference>
<dbReference type="NCBIfam" id="TIGR00214">
    <property type="entry name" value="lipB"/>
    <property type="match status" value="1"/>
</dbReference>
<keyword evidence="5" id="KW-0963">Cytoplasm</keyword>
<organism evidence="8 9">
    <name type="scientific">Patulibacter medicamentivorans</name>
    <dbReference type="NCBI Taxonomy" id="1097667"/>
    <lineage>
        <taxon>Bacteria</taxon>
        <taxon>Bacillati</taxon>
        <taxon>Actinomycetota</taxon>
        <taxon>Thermoleophilia</taxon>
        <taxon>Solirubrobacterales</taxon>
        <taxon>Patulibacteraceae</taxon>
        <taxon>Patulibacter</taxon>
    </lineage>
</organism>
<dbReference type="AlphaFoldDB" id="H0E5G7"/>
<evidence type="ECO:0000313" key="8">
    <source>
        <dbReference type="EMBL" id="EHN11076.1"/>
    </source>
</evidence>
<dbReference type="InterPro" id="IPR004143">
    <property type="entry name" value="BPL_LPL_catalytic"/>
</dbReference>
<comment type="miscellaneous">
    <text evidence="5">In the reaction, the free carboxyl group of octanoic acid is attached via an amide linkage to the epsilon-amino group of a specific lysine residue of lipoyl domains of lipoate-dependent enzymes.</text>
</comment>
<dbReference type="EMBL" id="AGUD01000175">
    <property type="protein sequence ID" value="EHN11076.1"/>
    <property type="molecule type" value="Genomic_DNA"/>
</dbReference>
<feature type="compositionally biased region" description="Pro residues" evidence="6">
    <location>
        <begin position="271"/>
        <end position="281"/>
    </location>
</feature>
<dbReference type="InterPro" id="IPR045864">
    <property type="entry name" value="aa-tRNA-synth_II/BPL/LPL"/>
</dbReference>
<dbReference type="GO" id="GO:0009249">
    <property type="term" value="P:protein lipoylation"/>
    <property type="evidence" value="ECO:0007669"/>
    <property type="project" value="InterPro"/>
</dbReference>
<feature type="site" description="Lowers pKa of active site Cys" evidence="5">
    <location>
        <position position="155"/>
    </location>
</feature>
<comment type="subcellular location">
    <subcellularLocation>
        <location evidence="5">Cytoplasm</location>
    </subcellularLocation>
</comment>
<dbReference type="HAMAP" id="MF_00013">
    <property type="entry name" value="LipB"/>
    <property type="match status" value="1"/>
</dbReference>
<dbReference type="PROSITE" id="PS51733">
    <property type="entry name" value="BPL_LPL_CATALYTIC"/>
    <property type="match status" value="1"/>
</dbReference>
<evidence type="ECO:0000256" key="6">
    <source>
        <dbReference type="SAM" id="MobiDB-lite"/>
    </source>
</evidence>
<name>H0E5G7_9ACTN</name>
<accession>H0E5G7</accession>
<evidence type="ECO:0000259" key="7">
    <source>
        <dbReference type="PROSITE" id="PS51733"/>
    </source>
</evidence>
<feature type="binding site" evidence="5">
    <location>
        <begin position="171"/>
        <end position="173"/>
    </location>
    <ligand>
        <name>substrate</name>
    </ligand>
</feature>
<feature type="binding site" evidence="5">
    <location>
        <begin position="158"/>
        <end position="160"/>
    </location>
    <ligand>
        <name>substrate</name>
    </ligand>
</feature>
<protein>
    <recommendedName>
        <fullName evidence="5">Octanoyltransferase</fullName>
        <ecNumber evidence="5">2.3.1.181</ecNumber>
    </recommendedName>
    <alternativeName>
        <fullName evidence="5">Lipoate-protein ligase B</fullName>
    </alternativeName>
    <alternativeName>
        <fullName evidence="5">Lipoyl/octanoyl transferase</fullName>
    </alternativeName>
    <alternativeName>
        <fullName evidence="5">Octanoyl-[acyl-carrier-protein]-protein N-octanoyltransferase</fullName>
    </alternativeName>
</protein>
<dbReference type="GO" id="GO:0033819">
    <property type="term" value="F:lipoyl(octanoyl) transferase activity"/>
    <property type="evidence" value="ECO:0007669"/>
    <property type="project" value="UniProtKB-EC"/>
</dbReference>
<comment type="function">
    <text evidence="4 5">Catalyzes the transfer of endogenously produced octanoic acid from octanoyl-acyl-carrier-protein onto the lipoyl domains of lipoate-dependent enzymes. Lipoyl-ACP can also act as a substrate although octanoyl-ACP is likely to be the physiological substrate.</text>
</comment>
<dbReference type="SUPFAM" id="SSF55681">
    <property type="entry name" value="Class II aaRS and biotin synthetases"/>
    <property type="match status" value="1"/>
</dbReference>
<dbReference type="UniPathway" id="UPA00538">
    <property type="reaction ID" value="UER00592"/>
</dbReference>
<dbReference type="Pfam" id="PF21948">
    <property type="entry name" value="LplA-B_cat"/>
    <property type="match status" value="1"/>
</dbReference>
<gene>
    <name evidence="5" type="primary">lipB</name>
    <name evidence="8" type="ORF">PAI11_20580</name>
</gene>
<dbReference type="Gene3D" id="3.30.930.10">
    <property type="entry name" value="Bira Bifunctional Protein, Domain 2"/>
    <property type="match status" value="1"/>
</dbReference>
<proteinExistence type="inferred from homology"/>
<dbReference type="GO" id="GO:0005737">
    <property type="term" value="C:cytoplasm"/>
    <property type="evidence" value="ECO:0007669"/>
    <property type="project" value="UniProtKB-SubCell"/>
</dbReference>
<dbReference type="PROSITE" id="PS01313">
    <property type="entry name" value="LIPB"/>
    <property type="match status" value="1"/>
</dbReference>
<keyword evidence="9" id="KW-1185">Reference proteome</keyword>
<dbReference type="InterPro" id="IPR020605">
    <property type="entry name" value="Octanoyltransferase_CS"/>
</dbReference>
<comment type="catalytic activity">
    <reaction evidence="5">
        <text>octanoyl-[ACP] + L-lysyl-[protein] = N(6)-octanoyl-L-lysyl-[protein] + holo-[ACP] + H(+)</text>
        <dbReference type="Rhea" id="RHEA:17665"/>
        <dbReference type="Rhea" id="RHEA-COMP:9636"/>
        <dbReference type="Rhea" id="RHEA-COMP:9685"/>
        <dbReference type="Rhea" id="RHEA-COMP:9752"/>
        <dbReference type="Rhea" id="RHEA-COMP:9928"/>
        <dbReference type="ChEBI" id="CHEBI:15378"/>
        <dbReference type="ChEBI" id="CHEBI:29969"/>
        <dbReference type="ChEBI" id="CHEBI:64479"/>
        <dbReference type="ChEBI" id="CHEBI:78463"/>
        <dbReference type="ChEBI" id="CHEBI:78809"/>
        <dbReference type="EC" id="2.3.1.181"/>
    </reaction>
</comment>
<evidence type="ECO:0000256" key="2">
    <source>
        <dbReference type="ARBA" id="ARBA00022679"/>
    </source>
</evidence>
<feature type="active site" description="Acyl-thioester intermediate" evidence="5">
    <location>
        <position position="189"/>
    </location>
</feature>
<dbReference type="CDD" id="cd16444">
    <property type="entry name" value="LipB"/>
    <property type="match status" value="1"/>
</dbReference>
<dbReference type="PANTHER" id="PTHR10993">
    <property type="entry name" value="OCTANOYLTRANSFERASE"/>
    <property type="match status" value="1"/>
</dbReference>
<evidence type="ECO:0000256" key="3">
    <source>
        <dbReference type="ARBA" id="ARBA00023315"/>
    </source>
</evidence>
<dbReference type="PANTHER" id="PTHR10993:SF7">
    <property type="entry name" value="LIPOYLTRANSFERASE 2, MITOCHONDRIAL-RELATED"/>
    <property type="match status" value="1"/>
</dbReference>
<comment type="caution">
    <text evidence="8">The sequence shown here is derived from an EMBL/GenBank/DDBJ whole genome shotgun (WGS) entry which is preliminary data.</text>
</comment>
<dbReference type="EC" id="2.3.1.181" evidence="5"/>
<dbReference type="InterPro" id="IPR000544">
    <property type="entry name" value="Octanoyltransferase"/>
</dbReference>
<comment type="similarity">
    <text evidence="5">Belongs to the LipB family.</text>
</comment>
<sequence length="281" mass="28846">MSGRPVADGPVLADPGGPLHVVDLGTVPYREALALQERLRDARRAGAVGDLLLLLEHPPVYTRGRRASADELPFGDAWYGERGIEIVDVARGGKATYHGPGQLVGYLVVATRDVIGLVGAIERAMVAVARDRGIDARGRAADGIAFTGAWVGDRKLGSIGLHLAHGVTTHGLGLNVVTDLTPFEWIVPCGLTTPMTSIAREAGDPDLASDPGLDASAAVRAAGERVAAALAGELGIATVALDAAAVRALAAAHGDVAPTLPEPADRRAVAPRPPGAPEPAR</sequence>
<evidence type="ECO:0000313" key="9">
    <source>
        <dbReference type="Proteomes" id="UP000005143"/>
    </source>
</evidence>
<evidence type="ECO:0000256" key="4">
    <source>
        <dbReference type="ARBA" id="ARBA00024732"/>
    </source>
</evidence>
<keyword evidence="3 5" id="KW-0012">Acyltransferase</keyword>
<evidence type="ECO:0000256" key="1">
    <source>
        <dbReference type="ARBA" id="ARBA00004821"/>
    </source>
</evidence>
<dbReference type="PATRIC" id="fig|1097667.3.peg.2040"/>
<evidence type="ECO:0000256" key="5">
    <source>
        <dbReference type="HAMAP-Rule" id="MF_00013"/>
    </source>
</evidence>